<dbReference type="PANTHER" id="PTHR43046">
    <property type="entry name" value="GDP-MANNOSE MANNOSYL HYDROLASE"/>
    <property type="match status" value="1"/>
</dbReference>
<sequence length="510" mass="54062">MIVLWINGAFGAGKTSVAGELIDLIPNSTLYDPELTGAGLRGLLPQKKLAEVGDFQDLKIWRRLVVDTAAALLAEVPGVLVVPMTLLRQEYRDEIFGGLAARRIPVRHVLLSPDETILRNRIAGRTEHPGDPEQSERVNRWAYDHIGPYRDALGWITEDAHVVDNGTLTPRETAERIAEAVATGAAGACEIVQSPEPTAATVAAGVLLFDEQDRVLLVDPTYKPGWEFPGGVVEEGEAPAQAGIREVAEEIGLRLDRVPTLLLVDWESPSPPGYGGLRFLFDGGLLPSGDAARLLLPGSELRGWRFVTEEEAATLLPPPATSGCAGPCGRANGPRCSTWRRVSPWAEGRPQRAAPHPPAAATRMASTASSVSGSPCPKQTVRASSAASRRNVSRACARSTLNTPSITFSTDATQSPVNSTPWRGRWRAMEPGVWPGAWTTRAPPPNGSTSPPATSRSTRVGGASGTVSPCSYSGRSQSSRSGSGTGSSPRITGASSGWARISAPWRSASS</sequence>
<dbReference type="InterPro" id="IPR000086">
    <property type="entry name" value="NUDIX_hydrolase_dom"/>
</dbReference>
<evidence type="ECO:0000256" key="3">
    <source>
        <dbReference type="ARBA" id="ARBA00022842"/>
    </source>
</evidence>
<feature type="compositionally biased region" description="Low complexity" evidence="4">
    <location>
        <begin position="468"/>
        <end position="488"/>
    </location>
</feature>
<evidence type="ECO:0000313" key="6">
    <source>
        <dbReference type="EMBL" id="GFN01736.1"/>
    </source>
</evidence>
<name>A0A7J0CGZ2_STRMI</name>
<organism evidence="6 7">
    <name type="scientific">Streptomyces microflavus</name>
    <name type="common">Streptomyces lipmanii</name>
    <dbReference type="NCBI Taxonomy" id="1919"/>
    <lineage>
        <taxon>Bacteria</taxon>
        <taxon>Bacillati</taxon>
        <taxon>Actinomycetota</taxon>
        <taxon>Actinomycetes</taxon>
        <taxon>Kitasatosporales</taxon>
        <taxon>Streptomycetaceae</taxon>
        <taxon>Streptomyces</taxon>
    </lineage>
</organism>
<evidence type="ECO:0000259" key="5">
    <source>
        <dbReference type="PROSITE" id="PS51462"/>
    </source>
</evidence>
<comment type="cofactor">
    <cofactor evidence="1">
        <name>Mg(2+)</name>
        <dbReference type="ChEBI" id="CHEBI:18420"/>
    </cofactor>
</comment>
<feature type="domain" description="Nudix hydrolase" evidence="5">
    <location>
        <begin position="199"/>
        <end position="331"/>
    </location>
</feature>
<dbReference type="AlphaFoldDB" id="A0A7J0CGZ2"/>
<feature type="region of interest" description="Disordered" evidence="4">
    <location>
        <begin position="345"/>
        <end position="510"/>
    </location>
</feature>
<keyword evidence="2" id="KW-0378">Hydrolase</keyword>
<dbReference type="Proteomes" id="UP000498740">
    <property type="component" value="Unassembled WGS sequence"/>
</dbReference>
<dbReference type="CDD" id="cd18876">
    <property type="entry name" value="NUDIX_Hydrolase"/>
    <property type="match status" value="1"/>
</dbReference>
<feature type="compositionally biased region" description="Low complexity" evidence="4">
    <location>
        <begin position="448"/>
        <end position="459"/>
    </location>
</feature>
<comment type="caution">
    <text evidence="6">The sequence shown here is derived from an EMBL/GenBank/DDBJ whole genome shotgun (WGS) entry which is preliminary data.</text>
</comment>
<dbReference type="PANTHER" id="PTHR43046:SF12">
    <property type="entry name" value="GDP-MANNOSE MANNOSYL HYDROLASE"/>
    <property type="match status" value="1"/>
</dbReference>
<reference evidence="6 7" key="1">
    <citation type="submission" date="2020-05" db="EMBL/GenBank/DDBJ databases">
        <title>Whole genome shotgun sequence of Streptomyces microflavus NBRC 13062.</title>
        <authorList>
            <person name="Komaki H."/>
            <person name="Tamura T."/>
        </authorList>
    </citation>
    <scope>NUCLEOTIDE SEQUENCE [LARGE SCALE GENOMIC DNA]</scope>
    <source>
        <strain evidence="6 7">NBRC 13062</strain>
    </source>
</reference>
<feature type="compositionally biased region" description="Polar residues" evidence="4">
    <location>
        <begin position="400"/>
        <end position="421"/>
    </location>
</feature>
<gene>
    <name evidence="6" type="ORF">Smic_02920</name>
</gene>
<keyword evidence="3" id="KW-0460">Magnesium</keyword>
<dbReference type="InterPro" id="IPR020476">
    <property type="entry name" value="Nudix_hydrolase"/>
</dbReference>
<dbReference type="SUPFAM" id="SSF55811">
    <property type="entry name" value="Nudix"/>
    <property type="match status" value="1"/>
</dbReference>
<evidence type="ECO:0000313" key="7">
    <source>
        <dbReference type="Proteomes" id="UP000498740"/>
    </source>
</evidence>
<proteinExistence type="predicted"/>
<evidence type="ECO:0000256" key="2">
    <source>
        <dbReference type="ARBA" id="ARBA00022801"/>
    </source>
</evidence>
<dbReference type="GO" id="GO:0016787">
    <property type="term" value="F:hydrolase activity"/>
    <property type="evidence" value="ECO:0007669"/>
    <property type="project" value="UniProtKB-KW"/>
</dbReference>
<dbReference type="EMBL" id="BLWD01000001">
    <property type="protein sequence ID" value="GFN01736.1"/>
    <property type="molecule type" value="Genomic_DNA"/>
</dbReference>
<evidence type="ECO:0000256" key="4">
    <source>
        <dbReference type="SAM" id="MobiDB-lite"/>
    </source>
</evidence>
<dbReference type="Gene3D" id="3.90.79.10">
    <property type="entry name" value="Nucleoside Triphosphate Pyrophosphohydrolase"/>
    <property type="match status" value="1"/>
</dbReference>
<dbReference type="PRINTS" id="PR00502">
    <property type="entry name" value="NUDIXFAMILY"/>
</dbReference>
<feature type="compositionally biased region" description="Low complexity" evidence="4">
    <location>
        <begin position="351"/>
        <end position="372"/>
    </location>
</feature>
<dbReference type="PROSITE" id="PS51462">
    <property type="entry name" value="NUDIX"/>
    <property type="match status" value="1"/>
</dbReference>
<feature type="compositionally biased region" description="Low complexity" evidence="4">
    <location>
        <begin position="382"/>
        <end position="399"/>
    </location>
</feature>
<dbReference type="Pfam" id="PF13671">
    <property type="entry name" value="AAA_33"/>
    <property type="match status" value="1"/>
</dbReference>
<dbReference type="Pfam" id="PF00293">
    <property type="entry name" value="NUDIX"/>
    <property type="match status" value="1"/>
</dbReference>
<dbReference type="Gene3D" id="3.40.50.300">
    <property type="entry name" value="P-loop containing nucleotide triphosphate hydrolases"/>
    <property type="match status" value="1"/>
</dbReference>
<dbReference type="SUPFAM" id="SSF52540">
    <property type="entry name" value="P-loop containing nucleoside triphosphate hydrolases"/>
    <property type="match status" value="1"/>
</dbReference>
<dbReference type="InterPro" id="IPR015797">
    <property type="entry name" value="NUDIX_hydrolase-like_dom_sf"/>
</dbReference>
<protein>
    <recommendedName>
        <fullName evidence="5">Nudix hydrolase domain-containing protein</fullName>
    </recommendedName>
</protein>
<evidence type="ECO:0000256" key="1">
    <source>
        <dbReference type="ARBA" id="ARBA00001946"/>
    </source>
</evidence>
<dbReference type="InterPro" id="IPR027417">
    <property type="entry name" value="P-loop_NTPase"/>
</dbReference>
<accession>A0A7J0CGZ2</accession>